<protein>
    <submittedName>
        <fullName evidence="2">Uncharacterized protein</fullName>
    </submittedName>
</protein>
<dbReference type="AlphaFoldDB" id="A0A0D6JJY5"/>
<feature type="region of interest" description="Disordered" evidence="1">
    <location>
        <begin position="1"/>
        <end position="60"/>
    </location>
</feature>
<accession>A0A0D6JJY5</accession>
<evidence type="ECO:0000313" key="2">
    <source>
        <dbReference type="EMBL" id="CPR22283.1"/>
    </source>
</evidence>
<name>A0A0D6JJY5_9HYPH</name>
<dbReference type="KEGG" id="fiy:BN1229_v1_3716"/>
<reference evidence="3" key="1">
    <citation type="submission" date="2015-02" db="EMBL/GenBank/DDBJ databases">
        <authorList>
            <person name="Chooi Y.-H."/>
        </authorList>
    </citation>
    <scope>NUCLEOTIDE SEQUENCE [LARGE SCALE GENOMIC DNA]</scope>
    <source>
        <strain evidence="3">strain Y</strain>
    </source>
</reference>
<proteinExistence type="predicted"/>
<dbReference type="Proteomes" id="UP000033187">
    <property type="component" value="Chromosome 1"/>
</dbReference>
<organism evidence="2 3">
    <name type="scientific">Candidatus Filomicrobium marinum</name>
    <dbReference type="NCBI Taxonomy" id="1608628"/>
    <lineage>
        <taxon>Bacteria</taxon>
        <taxon>Pseudomonadati</taxon>
        <taxon>Pseudomonadota</taxon>
        <taxon>Alphaproteobacteria</taxon>
        <taxon>Hyphomicrobiales</taxon>
        <taxon>Hyphomicrobiaceae</taxon>
        <taxon>Filomicrobium</taxon>
    </lineage>
</organism>
<keyword evidence="3" id="KW-1185">Reference proteome</keyword>
<evidence type="ECO:0000256" key="1">
    <source>
        <dbReference type="SAM" id="MobiDB-lite"/>
    </source>
</evidence>
<evidence type="ECO:0000313" key="3">
    <source>
        <dbReference type="Proteomes" id="UP000033187"/>
    </source>
</evidence>
<sequence length="60" mass="6166">MLAASAPAPSASPTPASKSPLAREPMSQNEPGLLPHHSSILGDTTVRVVRIPPRHSATSS</sequence>
<gene>
    <name evidence="2" type="ORF">YBN1229_v1_3716</name>
</gene>
<dbReference type="EMBL" id="LN829119">
    <property type="protein sequence ID" value="CPR22283.1"/>
    <property type="molecule type" value="Genomic_DNA"/>
</dbReference>
<feature type="compositionally biased region" description="Low complexity" evidence="1">
    <location>
        <begin position="1"/>
        <end position="22"/>
    </location>
</feature>